<organism evidence="10 11">
    <name type="scientific">Zhihengliuella halotolerans</name>
    <dbReference type="NCBI Taxonomy" id="370736"/>
    <lineage>
        <taxon>Bacteria</taxon>
        <taxon>Bacillati</taxon>
        <taxon>Actinomycetota</taxon>
        <taxon>Actinomycetes</taxon>
        <taxon>Micrococcales</taxon>
        <taxon>Micrococcaceae</taxon>
        <taxon>Zhihengliuella</taxon>
    </lineage>
</organism>
<comment type="similarity">
    <text evidence="7">Belongs to the transcriptional regulatory Rex family.</text>
</comment>
<dbReference type="GO" id="GO:0003700">
    <property type="term" value="F:DNA-binding transcription factor activity"/>
    <property type="evidence" value="ECO:0007669"/>
    <property type="project" value="UniProtKB-UniRule"/>
</dbReference>
<keyword evidence="11" id="KW-1185">Reference proteome</keyword>
<evidence type="ECO:0000259" key="9">
    <source>
        <dbReference type="SMART" id="SM00881"/>
    </source>
</evidence>
<dbReference type="GO" id="GO:0045892">
    <property type="term" value="P:negative regulation of DNA-templated transcription"/>
    <property type="evidence" value="ECO:0007669"/>
    <property type="project" value="InterPro"/>
</dbReference>
<evidence type="ECO:0000313" key="11">
    <source>
        <dbReference type="Proteomes" id="UP000292685"/>
    </source>
</evidence>
<evidence type="ECO:0000256" key="3">
    <source>
        <dbReference type="ARBA" id="ARBA00023015"/>
    </source>
</evidence>
<dbReference type="GO" id="GO:0051775">
    <property type="term" value="P:response to redox state"/>
    <property type="evidence" value="ECO:0007669"/>
    <property type="project" value="InterPro"/>
</dbReference>
<dbReference type="InterPro" id="IPR036388">
    <property type="entry name" value="WH-like_DNA-bd_sf"/>
</dbReference>
<dbReference type="GO" id="GO:0003677">
    <property type="term" value="F:DNA binding"/>
    <property type="evidence" value="ECO:0007669"/>
    <property type="project" value="UniProtKB-UniRule"/>
</dbReference>
<evidence type="ECO:0000256" key="1">
    <source>
        <dbReference type="ARBA" id="ARBA00022490"/>
    </source>
</evidence>
<dbReference type="Gene3D" id="1.10.10.10">
    <property type="entry name" value="Winged helix-like DNA-binding domain superfamily/Winged helix DNA-binding domain"/>
    <property type="match status" value="1"/>
</dbReference>
<evidence type="ECO:0000256" key="8">
    <source>
        <dbReference type="SAM" id="MobiDB-lite"/>
    </source>
</evidence>
<dbReference type="Pfam" id="PF02629">
    <property type="entry name" value="CoA_binding"/>
    <property type="match status" value="1"/>
</dbReference>
<dbReference type="AlphaFoldDB" id="A0A4Q8ADM8"/>
<evidence type="ECO:0000256" key="5">
    <source>
        <dbReference type="ARBA" id="ARBA00023125"/>
    </source>
</evidence>
<dbReference type="Pfam" id="PF06971">
    <property type="entry name" value="Put_DNA-bind_N"/>
    <property type="match status" value="1"/>
</dbReference>
<comment type="function">
    <text evidence="7">Modulates transcription in response to changes in cellular NADH/NAD(+) redox state.</text>
</comment>
<sequence length="248" mass="26035">MTDAAETGTDRLDDDAATGALPDAAATGRGLPEATLERLTVYLRVLNAAESEGTPTLSSDVLAGAAGVNSAILRKDLSLLGGSFGRRGVGYDVPRLAEHLATTLGLRERWRVAIVGAGNLGRALAGYAGLRHNGFELTAIFDMDPDVVGRTINGLVVRPAESLEADIEAEQVNMAVMTLPGTAAQRVCDRLVAAGVRNILNFAPVVLQAPDGVNIRKVDMSRELQILAYYAHQGIGHQDAVPAEDVDA</sequence>
<keyword evidence="3 7" id="KW-0805">Transcription regulation</keyword>
<evidence type="ECO:0000256" key="6">
    <source>
        <dbReference type="ARBA" id="ARBA00023163"/>
    </source>
</evidence>
<dbReference type="Gene3D" id="3.40.50.720">
    <property type="entry name" value="NAD(P)-binding Rossmann-like Domain"/>
    <property type="match status" value="1"/>
</dbReference>
<dbReference type="InterPro" id="IPR003781">
    <property type="entry name" value="CoA-bd"/>
</dbReference>
<comment type="caution">
    <text evidence="10">The sequence shown here is derived from an EMBL/GenBank/DDBJ whole genome shotgun (WGS) entry which is preliminary data.</text>
</comment>
<keyword evidence="4 7" id="KW-0520">NAD</keyword>
<feature type="domain" description="CoA-binding" evidence="9">
    <location>
        <begin position="105"/>
        <end position="206"/>
    </location>
</feature>
<dbReference type="SUPFAM" id="SSF51735">
    <property type="entry name" value="NAD(P)-binding Rossmann-fold domains"/>
    <property type="match status" value="1"/>
</dbReference>
<feature type="compositionally biased region" description="Low complexity" evidence="8">
    <location>
        <begin position="17"/>
        <end position="27"/>
    </location>
</feature>
<name>A0A4Q8ADM8_9MICC</name>
<gene>
    <name evidence="7" type="primary">rex</name>
    <name evidence="10" type="ORF">EV380_1935</name>
</gene>
<proteinExistence type="inferred from homology"/>
<dbReference type="InterPro" id="IPR009718">
    <property type="entry name" value="Rex_DNA-bd_C_dom"/>
</dbReference>
<dbReference type="NCBIfam" id="NF003992">
    <property type="entry name" value="PRK05472.2-1"/>
    <property type="match status" value="1"/>
</dbReference>
<dbReference type="InterPro" id="IPR058236">
    <property type="entry name" value="Rex_actinobacterial-type"/>
</dbReference>
<dbReference type="PANTHER" id="PTHR35786">
    <property type="entry name" value="REDOX-SENSING TRANSCRIPTIONAL REPRESSOR REX"/>
    <property type="match status" value="1"/>
</dbReference>
<keyword evidence="2 7" id="KW-0678">Repressor</keyword>
<dbReference type="NCBIfam" id="NF003996">
    <property type="entry name" value="PRK05472.2-5"/>
    <property type="match status" value="1"/>
</dbReference>
<dbReference type="SMART" id="SM00881">
    <property type="entry name" value="CoA_binding"/>
    <property type="match status" value="1"/>
</dbReference>
<comment type="subcellular location">
    <subcellularLocation>
        <location evidence="7">Cytoplasm</location>
    </subcellularLocation>
</comment>
<feature type="binding site" evidence="7">
    <location>
        <begin position="116"/>
        <end position="121"/>
    </location>
    <ligand>
        <name>NAD(+)</name>
        <dbReference type="ChEBI" id="CHEBI:57540"/>
    </ligand>
</feature>
<dbReference type="HAMAP" id="MF_01131">
    <property type="entry name" value="Rex"/>
    <property type="match status" value="1"/>
</dbReference>
<dbReference type="RefSeq" id="WP_242607568.1">
    <property type="nucleotide sequence ID" value="NZ_SHLA01000001.1"/>
</dbReference>
<feature type="DNA-binding region" description="H-T-H motif" evidence="7">
    <location>
        <begin position="41"/>
        <end position="80"/>
    </location>
</feature>
<keyword evidence="1 7" id="KW-0963">Cytoplasm</keyword>
<dbReference type="GO" id="GO:0005737">
    <property type="term" value="C:cytoplasm"/>
    <property type="evidence" value="ECO:0007669"/>
    <property type="project" value="UniProtKB-SubCell"/>
</dbReference>
<protein>
    <recommendedName>
        <fullName evidence="7">Redox-sensing transcriptional repressor Rex</fullName>
    </recommendedName>
</protein>
<dbReference type="NCBIfam" id="NF003993">
    <property type="entry name" value="PRK05472.2-2"/>
    <property type="match status" value="1"/>
</dbReference>
<evidence type="ECO:0000256" key="7">
    <source>
        <dbReference type="HAMAP-Rule" id="MF_01131"/>
    </source>
</evidence>
<dbReference type="NCBIfam" id="NF003995">
    <property type="entry name" value="PRK05472.2-4"/>
    <property type="match status" value="1"/>
</dbReference>
<dbReference type="NCBIfam" id="NF003994">
    <property type="entry name" value="PRK05472.2-3"/>
    <property type="match status" value="1"/>
</dbReference>
<evidence type="ECO:0000256" key="2">
    <source>
        <dbReference type="ARBA" id="ARBA00022491"/>
    </source>
</evidence>
<dbReference type="SUPFAM" id="SSF46785">
    <property type="entry name" value="Winged helix' DNA-binding domain"/>
    <property type="match status" value="1"/>
</dbReference>
<comment type="subunit">
    <text evidence="7">Homodimer.</text>
</comment>
<keyword evidence="5 7" id="KW-0238">DNA-binding</keyword>
<keyword evidence="6 7" id="KW-0804">Transcription</keyword>
<dbReference type="InterPro" id="IPR036291">
    <property type="entry name" value="NAD(P)-bd_dom_sf"/>
</dbReference>
<reference evidence="10 11" key="1">
    <citation type="submission" date="2019-02" db="EMBL/GenBank/DDBJ databases">
        <title>Sequencing the genomes of 1000 actinobacteria strains.</title>
        <authorList>
            <person name="Klenk H.-P."/>
        </authorList>
    </citation>
    <scope>NUCLEOTIDE SEQUENCE [LARGE SCALE GENOMIC DNA]</scope>
    <source>
        <strain evidence="10 11">DSM 17364</strain>
    </source>
</reference>
<dbReference type="EMBL" id="SHLA01000001">
    <property type="protein sequence ID" value="RZU62342.1"/>
    <property type="molecule type" value="Genomic_DNA"/>
</dbReference>
<accession>A0A4Q8ADM8</accession>
<dbReference type="InterPro" id="IPR036390">
    <property type="entry name" value="WH_DNA-bd_sf"/>
</dbReference>
<dbReference type="Proteomes" id="UP000292685">
    <property type="component" value="Unassembled WGS sequence"/>
</dbReference>
<feature type="region of interest" description="Disordered" evidence="8">
    <location>
        <begin position="1"/>
        <end position="27"/>
    </location>
</feature>
<dbReference type="PANTHER" id="PTHR35786:SF1">
    <property type="entry name" value="REDOX-SENSING TRANSCRIPTIONAL REPRESSOR REX 1"/>
    <property type="match status" value="1"/>
</dbReference>
<dbReference type="InterPro" id="IPR022876">
    <property type="entry name" value="Tscrpt_rep_Rex"/>
</dbReference>
<evidence type="ECO:0000256" key="4">
    <source>
        <dbReference type="ARBA" id="ARBA00023027"/>
    </source>
</evidence>
<evidence type="ECO:0000313" key="10">
    <source>
        <dbReference type="EMBL" id="RZU62342.1"/>
    </source>
</evidence>